<dbReference type="GeneID" id="109463130"/>
<dbReference type="Pfam" id="PF00411">
    <property type="entry name" value="Ribosomal_S11"/>
    <property type="match status" value="1"/>
</dbReference>
<keyword evidence="3" id="KW-0687">Ribonucleoprotein</keyword>
<dbReference type="OrthoDB" id="1654884at2759"/>
<dbReference type="Proteomes" id="UP000515135">
    <property type="component" value="Unplaced"/>
</dbReference>
<dbReference type="Gene3D" id="3.30.420.80">
    <property type="entry name" value="Ribosomal protein S11"/>
    <property type="match status" value="1"/>
</dbReference>
<dbReference type="AlphaFoldDB" id="A0A6P4XFU7"/>
<feature type="compositionally biased region" description="Acidic residues" evidence="4">
    <location>
        <begin position="80"/>
        <end position="94"/>
    </location>
</feature>
<evidence type="ECO:0000256" key="1">
    <source>
        <dbReference type="ARBA" id="ARBA00006194"/>
    </source>
</evidence>
<dbReference type="GO" id="GO:0005840">
    <property type="term" value="C:ribosome"/>
    <property type="evidence" value="ECO:0007669"/>
    <property type="project" value="UniProtKB-KW"/>
</dbReference>
<sequence>MAAPIETLLLRVRCLSLASTRRLLVRCNNVRNSTVNCRQKPVHPALLSPHVQTLCTTATRWSEKDREEPTKTTEQKQEETTEGEAQEEDTGSVDEDIARIQKWMEMYNSCLPGYGQEFDGIPYSQLPVIHVFANWNNTHATCTDSTGKILAQTTCGKEGFKNAKKGTSVAAEVTGQSIATKALDLGITNVRLVLRGIGPGRQPIVKGVQMGGLNIVSITDDTRFSATGPRPRKARRI</sequence>
<evidence type="ECO:0000256" key="3">
    <source>
        <dbReference type="ARBA" id="ARBA00023274"/>
    </source>
</evidence>
<proteinExistence type="inferred from homology"/>
<dbReference type="GO" id="GO:1990904">
    <property type="term" value="C:ribonucleoprotein complex"/>
    <property type="evidence" value="ECO:0007669"/>
    <property type="project" value="UniProtKB-KW"/>
</dbReference>
<name>A0A6P4XFU7_BRABE</name>
<evidence type="ECO:0000256" key="4">
    <source>
        <dbReference type="SAM" id="MobiDB-lite"/>
    </source>
</evidence>
<dbReference type="SUPFAM" id="SSF53137">
    <property type="entry name" value="Translational machinery components"/>
    <property type="match status" value="1"/>
</dbReference>
<organism evidence="5 6">
    <name type="scientific">Branchiostoma belcheri</name>
    <name type="common">Amphioxus</name>
    <dbReference type="NCBI Taxonomy" id="7741"/>
    <lineage>
        <taxon>Eukaryota</taxon>
        <taxon>Metazoa</taxon>
        <taxon>Chordata</taxon>
        <taxon>Cephalochordata</taxon>
        <taxon>Leptocardii</taxon>
        <taxon>Amphioxiformes</taxon>
        <taxon>Branchiostomatidae</taxon>
        <taxon>Branchiostoma</taxon>
    </lineage>
</organism>
<dbReference type="GO" id="GO:0006412">
    <property type="term" value="P:translation"/>
    <property type="evidence" value="ECO:0007669"/>
    <property type="project" value="InterPro"/>
</dbReference>
<evidence type="ECO:0000256" key="2">
    <source>
        <dbReference type="ARBA" id="ARBA00022980"/>
    </source>
</evidence>
<dbReference type="GO" id="GO:0003735">
    <property type="term" value="F:structural constituent of ribosome"/>
    <property type="evidence" value="ECO:0007669"/>
    <property type="project" value="InterPro"/>
</dbReference>
<accession>A0A6P4XFU7</accession>
<comment type="similarity">
    <text evidence="1">Belongs to the universal ribosomal protein uS11 family.</text>
</comment>
<dbReference type="KEGG" id="bbel:109463130"/>
<dbReference type="InterPro" id="IPR036967">
    <property type="entry name" value="Ribosomal_uS11_sf"/>
</dbReference>
<reference evidence="6" key="1">
    <citation type="submission" date="2025-08" db="UniProtKB">
        <authorList>
            <consortium name="RefSeq"/>
        </authorList>
    </citation>
    <scope>IDENTIFICATION</scope>
    <source>
        <tissue evidence="6">Gonad</tissue>
    </source>
</reference>
<gene>
    <name evidence="6" type="primary">LOC109463130</name>
</gene>
<protein>
    <submittedName>
        <fullName evidence="6">28S ribosomal protein S11, mitochondrial-like</fullName>
    </submittedName>
</protein>
<keyword evidence="5" id="KW-1185">Reference proteome</keyword>
<evidence type="ECO:0000313" key="6">
    <source>
        <dbReference type="RefSeq" id="XP_019615405.1"/>
    </source>
</evidence>
<dbReference type="InterPro" id="IPR001971">
    <property type="entry name" value="Ribosomal_uS11"/>
</dbReference>
<feature type="region of interest" description="Disordered" evidence="4">
    <location>
        <begin position="59"/>
        <end position="94"/>
    </location>
</feature>
<dbReference type="PANTHER" id="PTHR11759">
    <property type="entry name" value="40S RIBOSOMAL PROTEIN S14/30S RIBOSOMAL PROTEIN S11"/>
    <property type="match status" value="1"/>
</dbReference>
<dbReference type="RefSeq" id="XP_019615405.1">
    <property type="nucleotide sequence ID" value="XM_019759846.1"/>
</dbReference>
<evidence type="ECO:0000313" key="5">
    <source>
        <dbReference type="Proteomes" id="UP000515135"/>
    </source>
</evidence>
<feature type="compositionally biased region" description="Basic and acidic residues" evidence="4">
    <location>
        <begin position="61"/>
        <end position="79"/>
    </location>
</feature>
<dbReference type="HAMAP" id="MF_01310">
    <property type="entry name" value="Ribosomal_uS11"/>
    <property type="match status" value="1"/>
</dbReference>
<keyword evidence="2" id="KW-0689">Ribosomal protein</keyword>